<dbReference type="Pfam" id="PF12683">
    <property type="entry name" value="DUF3798"/>
    <property type="match status" value="1"/>
</dbReference>
<evidence type="ECO:0000313" key="1">
    <source>
        <dbReference type="EMBL" id="MCA9728492.1"/>
    </source>
</evidence>
<gene>
    <name evidence="1" type="ORF">KC729_12460</name>
</gene>
<sequence>MTGTVSQGEDEYRGAQRMIRKYGADHIRHVTYPDNFMTEQEAMISQLLNLAADPKIKAIVFAQGVPGSMAAMKRIDELRPDIEFLIYEPHEDPHQVSEYADVSIITDNLKRGETIVELAHEMGAKTFVHYSFPRHMSQELISRRMKIMEETCQKLGMEFVFANAPDPTGDQGLPGAQKFILEDVPREIEKYGTDTAFFSTNCGMQEPLIRSCADNHAIMPEQCCPSPTHGYPGALGIAIAEGQAGDMGAIRNAIQEKVVAAGNSGRMATWPVSTGIVGIEALTEIAIQSVQGKVRVNDPDVIVAELQKAAGAKVTVHPFEDVDNYYMFLMDSVIF</sequence>
<organism evidence="1 2">
    <name type="scientific">Eiseniibacteriota bacterium</name>
    <dbReference type="NCBI Taxonomy" id="2212470"/>
    <lineage>
        <taxon>Bacteria</taxon>
        <taxon>Candidatus Eiseniibacteriota</taxon>
    </lineage>
</organism>
<evidence type="ECO:0000313" key="2">
    <source>
        <dbReference type="Proteomes" id="UP000697710"/>
    </source>
</evidence>
<dbReference type="Proteomes" id="UP000697710">
    <property type="component" value="Unassembled WGS sequence"/>
</dbReference>
<proteinExistence type="predicted"/>
<accession>A0A956M0U1</accession>
<dbReference type="SUPFAM" id="SSF53822">
    <property type="entry name" value="Periplasmic binding protein-like I"/>
    <property type="match status" value="1"/>
</dbReference>
<name>A0A956M0U1_UNCEI</name>
<dbReference type="AlphaFoldDB" id="A0A956M0U1"/>
<dbReference type="EMBL" id="JAGQHR010000399">
    <property type="protein sequence ID" value="MCA9728492.1"/>
    <property type="molecule type" value="Genomic_DNA"/>
</dbReference>
<dbReference type="Gene3D" id="3.40.50.11390">
    <property type="match status" value="1"/>
</dbReference>
<reference evidence="1" key="1">
    <citation type="submission" date="2020-04" db="EMBL/GenBank/DDBJ databases">
        <authorList>
            <person name="Zhang T."/>
        </authorList>
    </citation>
    <scope>NUCLEOTIDE SEQUENCE</scope>
    <source>
        <strain evidence="1">HKST-UBA01</strain>
    </source>
</reference>
<comment type="caution">
    <text evidence="1">The sequence shown here is derived from an EMBL/GenBank/DDBJ whole genome shotgun (WGS) entry which is preliminary data.</text>
</comment>
<protein>
    <submittedName>
        <fullName evidence="1">DUF3798 domain-containing protein</fullName>
    </submittedName>
</protein>
<dbReference type="InterPro" id="IPR024258">
    <property type="entry name" value="DUF3798"/>
</dbReference>
<dbReference type="InterPro" id="IPR028082">
    <property type="entry name" value="Peripla_BP_I"/>
</dbReference>
<reference evidence="1" key="2">
    <citation type="journal article" date="2021" name="Microbiome">
        <title>Successional dynamics and alternative stable states in a saline activated sludge microbial community over 9 years.</title>
        <authorList>
            <person name="Wang Y."/>
            <person name="Ye J."/>
            <person name="Ju F."/>
            <person name="Liu L."/>
            <person name="Boyd J.A."/>
            <person name="Deng Y."/>
            <person name="Parks D.H."/>
            <person name="Jiang X."/>
            <person name="Yin X."/>
            <person name="Woodcroft B.J."/>
            <person name="Tyson G.W."/>
            <person name="Hugenholtz P."/>
            <person name="Polz M.F."/>
            <person name="Zhang T."/>
        </authorList>
    </citation>
    <scope>NUCLEOTIDE SEQUENCE</scope>
    <source>
        <strain evidence="1">HKST-UBA01</strain>
    </source>
</reference>